<keyword evidence="2" id="KW-0789">Thiol protease inhibitor</keyword>
<evidence type="ECO:0000313" key="6">
    <source>
        <dbReference type="Proteomes" id="UP001596263"/>
    </source>
</evidence>
<feature type="compositionally biased region" description="Polar residues" evidence="3">
    <location>
        <begin position="263"/>
        <end position="276"/>
    </location>
</feature>
<dbReference type="Proteomes" id="UP001596263">
    <property type="component" value="Unassembled WGS sequence"/>
</dbReference>
<feature type="region of interest" description="Disordered" evidence="3">
    <location>
        <begin position="249"/>
        <end position="288"/>
    </location>
</feature>
<proteinExistence type="predicted"/>
<dbReference type="InterPro" id="IPR052345">
    <property type="entry name" value="Rad_response_metalloprotease"/>
</dbReference>
<dbReference type="PANTHER" id="PTHR43236">
    <property type="entry name" value="ANTITOXIN HIGA1"/>
    <property type="match status" value="1"/>
</dbReference>
<organism evidence="5 6">
    <name type="scientific">Streptomyces coerulescens</name>
    <dbReference type="NCBI Taxonomy" id="29304"/>
    <lineage>
        <taxon>Bacteria</taxon>
        <taxon>Bacillati</taxon>
        <taxon>Actinomycetota</taxon>
        <taxon>Actinomycetes</taxon>
        <taxon>Kitasatosporales</taxon>
        <taxon>Streptomycetaceae</taxon>
        <taxon>Streptomyces</taxon>
    </lineage>
</organism>
<dbReference type="RefSeq" id="WP_380850018.1">
    <property type="nucleotide sequence ID" value="NZ_JBHSKM010000004.1"/>
</dbReference>
<dbReference type="InterPro" id="IPR010359">
    <property type="entry name" value="IrrE_HExxH"/>
</dbReference>
<feature type="domain" description="IrrE N-terminal-like" evidence="4">
    <location>
        <begin position="38"/>
        <end position="163"/>
    </location>
</feature>
<sequence>MNSPFLGRSRRALQAAASLLDELNVDQEKPVDVFQVIEELGLWLVFQPLDALLGAVLPQGNGGIVITTERRSTIQRYTAAHEIGHWELDHNQPVFDTDDDVFRVSGNERERLAQYFASYFLMPPPLVHAVASRHGIRRSETVSPAQAYLAARDMRVSYEAALRQMNNLQVITERQRDTLLQTPPLRAKQDLAYGHRPETGNADVWTLDVRSPSQQIDVLIDDEIVIALPENRSTGYCWLDDNLNAQRAARRAHPAPPPLLAESGTSAPADSQTASTAARGRTERTAGDDSLQVVFDAYEPGWAPVTSRNAPAVRRHLAAADHTEGAPLELSAADAQVPSTPGVGATGRRWMALKARAEGTSTFQLHYAAPFEPRTPPAATFTVEATVQPAPHVWHSRHLVRALLDDTDDGSPR</sequence>
<evidence type="ECO:0000256" key="1">
    <source>
        <dbReference type="ARBA" id="ARBA00022690"/>
    </source>
</evidence>
<evidence type="ECO:0000256" key="2">
    <source>
        <dbReference type="ARBA" id="ARBA00022704"/>
    </source>
</evidence>
<keyword evidence="6" id="KW-1185">Reference proteome</keyword>
<gene>
    <name evidence="5" type="ORF">ACFPQ9_10125</name>
</gene>
<dbReference type="EMBL" id="JBHSKM010000004">
    <property type="protein sequence ID" value="MFC5214180.1"/>
    <property type="molecule type" value="Genomic_DNA"/>
</dbReference>
<dbReference type="Pfam" id="PF06114">
    <property type="entry name" value="Peptidase_M78"/>
    <property type="match status" value="1"/>
</dbReference>
<accession>A0ABW0CHE9</accession>
<dbReference type="SUPFAM" id="SSF141066">
    <property type="entry name" value="ICP-like"/>
    <property type="match status" value="2"/>
</dbReference>
<comment type="caution">
    <text evidence="5">The sequence shown here is derived from an EMBL/GenBank/DDBJ whole genome shotgun (WGS) entry which is preliminary data.</text>
</comment>
<dbReference type="Gene3D" id="1.10.10.2910">
    <property type="match status" value="1"/>
</dbReference>
<dbReference type="PANTHER" id="PTHR43236:SF1">
    <property type="entry name" value="BLL7220 PROTEIN"/>
    <property type="match status" value="1"/>
</dbReference>
<keyword evidence="1" id="KW-0646">Protease inhibitor</keyword>
<evidence type="ECO:0000256" key="3">
    <source>
        <dbReference type="SAM" id="MobiDB-lite"/>
    </source>
</evidence>
<evidence type="ECO:0000259" key="4">
    <source>
        <dbReference type="Pfam" id="PF06114"/>
    </source>
</evidence>
<evidence type="ECO:0000313" key="5">
    <source>
        <dbReference type="EMBL" id="MFC5214180.1"/>
    </source>
</evidence>
<dbReference type="Gene3D" id="2.60.40.2020">
    <property type="match status" value="1"/>
</dbReference>
<reference evidence="6" key="1">
    <citation type="journal article" date="2019" name="Int. J. Syst. Evol. Microbiol.">
        <title>The Global Catalogue of Microorganisms (GCM) 10K type strain sequencing project: providing services to taxonomists for standard genome sequencing and annotation.</title>
        <authorList>
            <consortium name="The Broad Institute Genomics Platform"/>
            <consortium name="The Broad Institute Genome Sequencing Center for Infectious Disease"/>
            <person name="Wu L."/>
            <person name="Ma J."/>
        </authorList>
    </citation>
    <scope>NUCLEOTIDE SEQUENCE [LARGE SCALE GENOMIC DNA]</scope>
    <source>
        <strain evidence="6">KCTC 42586</strain>
    </source>
</reference>
<name>A0ABW0CHE9_STRCD</name>
<dbReference type="InterPro" id="IPR036331">
    <property type="entry name" value="Chagasin-like_sf"/>
</dbReference>
<protein>
    <submittedName>
        <fullName evidence="5">ImmA/IrrE family metallo-endopeptidase</fullName>
    </submittedName>
</protein>